<keyword evidence="3" id="KW-1185">Reference proteome</keyword>
<evidence type="ECO:0000313" key="2">
    <source>
        <dbReference type="EMBL" id="AXG66819.1"/>
    </source>
</evidence>
<dbReference type="Proteomes" id="UP000263326">
    <property type="component" value="Segment"/>
</dbReference>
<feature type="region of interest" description="Disordered" evidence="1">
    <location>
        <begin position="29"/>
        <end position="48"/>
    </location>
</feature>
<dbReference type="Pfam" id="PF01391">
    <property type="entry name" value="Collagen"/>
    <property type="match status" value="1"/>
</dbReference>
<gene>
    <name evidence="2" type="ORF">JA29_093</name>
</gene>
<dbReference type="InterPro" id="IPR008160">
    <property type="entry name" value="Collagen"/>
</dbReference>
<protein>
    <submittedName>
        <fullName evidence="2">Putative tail fiber protein</fullName>
    </submittedName>
</protein>
<feature type="compositionally biased region" description="Low complexity" evidence="1">
    <location>
        <begin position="120"/>
        <end position="149"/>
    </location>
</feature>
<proteinExistence type="predicted"/>
<sequence>MGLVQVDPALIDPKGGTVNQVLAKVSENQVGFRDENKDDPSADLSSVSFDSQTGTLTIIFQDGTQKSVSGLPTADQMKAGKEGKQGKQGIQGNNGKDGKDGRDGEPGCPGIRGTRGRQGPTGNTGPIGPTGETGPVGPTGAIGPTGPAGRDAIINEYEVSPVLDPLTGKEIVGAFVGSDYDPNTGRTTNFGRAIAPASQSAINVAFNKPFLNRCASLTITFLNNATNQAKTYSIYNTDGTAVKENVLLGGFMLKSTGANTVGWDFYYSAIGD</sequence>
<evidence type="ECO:0000313" key="3">
    <source>
        <dbReference type="Proteomes" id="UP000263326"/>
    </source>
</evidence>
<evidence type="ECO:0000256" key="1">
    <source>
        <dbReference type="SAM" id="MobiDB-lite"/>
    </source>
</evidence>
<feature type="region of interest" description="Disordered" evidence="1">
    <location>
        <begin position="66"/>
        <end position="149"/>
    </location>
</feature>
<organism evidence="2 3">
    <name type="scientific">Dickeya phage vB_DsoM_JA29</name>
    <dbReference type="NCBI Taxonomy" id="2283031"/>
    <lineage>
        <taxon>Viruses</taxon>
        <taxon>Duplodnaviria</taxon>
        <taxon>Heunggongvirae</taxon>
        <taxon>Uroviricota</taxon>
        <taxon>Caudoviricetes</taxon>
        <taxon>Salmondvirus</taxon>
        <taxon>Salmondvirus JA29</taxon>
    </lineage>
</organism>
<reference evidence="2 3" key="1">
    <citation type="journal article" date="2018" name="Front. Microbiol.">
        <title>Jumbo Bacteriophages Are Represented Within an Increasing Diversity of Environmental Viruses Infecting the Emerging Phytopathogen, Dickeya solani.</title>
        <authorList>
            <person name="Day A.W."/>
            <person name="Ahn J."/>
            <person name="Salmond G.P.C."/>
        </authorList>
    </citation>
    <scope>NUCLEOTIDE SEQUENCE [LARGE SCALE GENOMIC DNA]</scope>
</reference>
<name>A0A384ZX67_9CAUD</name>
<accession>A0A384ZX67</accession>
<dbReference type="EMBL" id="MH460461">
    <property type="protein sequence ID" value="AXG66819.1"/>
    <property type="molecule type" value="Genomic_DNA"/>
</dbReference>
<dbReference type="PANTHER" id="PTHR24637">
    <property type="entry name" value="COLLAGEN"/>
    <property type="match status" value="1"/>
</dbReference>
<feature type="compositionally biased region" description="Basic and acidic residues" evidence="1">
    <location>
        <begin position="96"/>
        <end position="105"/>
    </location>
</feature>